<dbReference type="InterPro" id="IPR054105">
    <property type="entry name" value="WHD_NrtR"/>
</dbReference>
<evidence type="ECO:0000313" key="3">
    <source>
        <dbReference type="EMBL" id="RVU43963.1"/>
    </source>
</evidence>
<dbReference type="OrthoDB" id="542521at2"/>
<dbReference type="CDD" id="cd18873">
    <property type="entry name" value="NUDIX_NadM_like"/>
    <property type="match status" value="1"/>
</dbReference>
<dbReference type="Pfam" id="PF21906">
    <property type="entry name" value="WHD_NrtR"/>
    <property type="match status" value="1"/>
</dbReference>
<dbReference type="Gene3D" id="3.90.79.10">
    <property type="entry name" value="Nucleoside Triphosphate Pyrophosphohydrolase"/>
    <property type="match status" value="1"/>
</dbReference>
<evidence type="ECO:0000313" key="4">
    <source>
        <dbReference type="Proteomes" id="UP000285575"/>
    </source>
</evidence>
<protein>
    <submittedName>
        <fullName evidence="3">NUDIX domain-containing protein</fullName>
    </submittedName>
</protein>
<dbReference type="InterPro" id="IPR000086">
    <property type="entry name" value="NUDIX_hydrolase_dom"/>
</dbReference>
<dbReference type="PANTHER" id="PTHR43736:SF4">
    <property type="entry name" value="SLR1690 PROTEIN"/>
    <property type="match status" value="1"/>
</dbReference>
<comment type="caution">
    <text evidence="3">The sequence shown here is derived from an EMBL/GenBank/DDBJ whole genome shotgun (WGS) entry which is preliminary data.</text>
</comment>
<dbReference type="Proteomes" id="UP000285575">
    <property type="component" value="Unassembled WGS sequence"/>
</dbReference>
<feature type="domain" description="NrtR DNA-binding winged helix" evidence="2">
    <location>
        <begin position="153"/>
        <end position="217"/>
    </location>
</feature>
<gene>
    <name evidence="3" type="ORF">EOE66_19580</name>
</gene>
<dbReference type="SUPFAM" id="SSF46785">
    <property type="entry name" value="Winged helix' DNA-binding domain"/>
    <property type="match status" value="1"/>
</dbReference>
<dbReference type="EMBL" id="SACR01000006">
    <property type="protein sequence ID" value="RVU43963.1"/>
    <property type="molecule type" value="Genomic_DNA"/>
</dbReference>
<dbReference type="InterPro" id="IPR015797">
    <property type="entry name" value="NUDIX_hydrolase-like_dom_sf"/>
</dbReference>
<dbReference type="PANTHER" id="PTHR43736">
    <property type="entry name" value="ADP-RIBOSE PYROPHOSPHATASE"/>
    <property type="match status" value="1"/>
</dbReference>
<dbReference type="InterPro" id="IPR036390">
    <property type="entry name" value="WH_DNA-bd_sf"/>
</dbReference>
<dbReference type="GO" id="GO:0003824">
    <property type="term" value="F:catalytic activity"/>
    <property type="evidence" value="ECO:0007669"/>
    <property type="project" value="UniProtKB-ARBA"/>
</dbReference>
<dbReference type="InterPro" id="IPR036388">
    <property type="entry name" value="WH-like_DNA-bd_sf"/>
</dbReference>
<dbReference type="Pfam" id="PF00293">
    <property type="entry name" value="NUDIX"/>
    <property type="match status" value="1"/>
</dbReference>
<sequence length="224" mass="25183">MVRQLYPLVSADVALFSVTDDRLQVLLVRREQEPAAGLWALPGAILQPQGDADLEVTARRALREKISVEVPYLAQLRTFAGAARDPRGWSLSVLHCALLPRDQVQAVVRSSVDRVQWCDADAPGERLAFDHAQQILWARTALRQRIQDHALPLHLMPERFTLTQLQRVCEAILSPGPAQRFRLDKGAFRRRFAKSPDIVEVPGAFEHGAQRPAQLFQVAPGFRF</sequence>
<evidence type="ECO:0000259" key="1">
    <source>
        <dbReference type="Pfam" id="PF00293"/>
    </source>
</evidence>
<dbReference type="Gene3D" id="1.10.10.10">
    <property type="entry name" value="Winged helix-like DNA-binding domain superfamily/Winged helix DNA-binding domain"/>
    <property type="match status" value="1"/>
</dbReference>
<feature type="domain" description="Nudix hydrolase" evidence="1">
    <location>
        <begin position="13"/>
        <end position="132"/>
    </location>
</feature>
<evidence type="ECO:0000259" key="2">
    <source>
        <dbReference type="Pfam" id="PF21906"/>
    </source>
</evidence>
<dbReference type="SUPFAM" id="SSF55811">
    <property type="entry name" value="Nudix"/>
    <property type="match status" value="1"/>
</dbReference>
<organism evidence="3 4">
    <name type="scientific">Rubrivivax rivuli</name>
    <dbReference type="NCBI Taxonomy" id="1862385"/>
    <lineage>
        <taxon>Bacteria</taxon>
        <taxon>Pseudomonadati</taxon>
        <taxon>Pseudomonadota</taxon>
        <taxon>Betaproteobacteria</taxon>
        <taxon>Burkholderiales</taxon>
        <taxon>Sphaerotilaceae</taxon>
        <taxon>Rubrivivax</taxon>
    </lineage>
</organism>
<name>A0A437RB50_9BURK</name>
<keyword evidence="4" id="KW-1185">Reference proteome</keyword>
<dbReference type="AlphaFoldDB" id="A0A437RB50"/>
<proteinExistence type="predicted"/>
<accession>A0A437RB50</accession>
<reference evidence="3 4" key="1">
    <citation type="submission" date="2019-01" db="EMBL/GenBank/DDBJ databases">
        <authorList>
            <person name="Chen W.-M."/>
        </authorList>
    </citation>
    <scope>NUCLEOTIDE SEQUENCE [LARGE SCALE GENOMIC DNA]</scope>
    <source>
        <strain evidence="3 4">KYPY4</strain>
    </source>
</reference>